<reference evidence="10" key="1">
    <citation type="submission" date="2025-08" db="UniProtKB">
        <authorList>
            <consortium name="RefSeq"/>
        </authorList>
    </citation>
    <scope>IDENTIFICATION</scope>
    <source>
        <tissue evidence="10">Whole body</tissue>
    </source>
</reference>
<protein>
    <recommendedName>
        <fullName evidence="7">Palmitoyltransferase</fullName>
        <ecNumber evidence="7">2.3.1.225</ecNumber>
    </recommendedName>
</protein>
<evidence type="ECO:0000256" key="7">
    <source>
        <dbReference type="RuleBase" id="RU079119"/>
    </source>
</evidence>
<evidence type="ECO:0000256" key="1">
    <source>
        <dbReference type="ARBA" id="ARBA00004141"/>
    </source>
</evidence>
<dbReference type="PANTHER" id="PTHR22883">
    <property type="entry name" value="ZINC FINGER DHHC DOMAIN CONTAINING PROTEIN"/>
    <property type="match status" value="1"/>
</dbReference>
<dbReference type="RefSeq" id="XP_026495391.2">
    <property type="nucleotide sequence ID" value="XM_026639606.2"/>
</dbReference>
<feature type="transmembrane region" description="Helical" evidence="7">
    <location>
        <begin position="29"/>
        <end position="47"/>
    </location>
</feature>
<evidence type="ECO:0000256" key="3">
    <source>
        <dbReference type="ARBA" id="ARBA00022692"/>
    </source>
</evidence>
<dbReference type="PANTHER" id="PTHR22883:SF203">
    <property type="entry name" value="PALMITOYLTRANSFERASE"/>
    <property type="match status" value="1"/>
</dbReference>
<feature type="transmembrane region" description="Helical" evidence="7">
    <location>
        <begin position="215"/>
        <end position="245"/>
    </location>
</feature>
<dbReference type="OrthoDB" id="272303at2759"/>
<keyword evidence="4 7" id="KW-1133">Transmembrane helix</keyword>
<keyword evidence="3 7" id="KW-0812">Transmembrane</keyword>
<feature type="domain" description="Palmitoyltransferase DHHC" evidence="8">
    <location>
        <begin position="110"/>
        <end position="257"/>
    </location>
</feature>
<dbReference type="InterPro" id="IPR039859">
    <property type="entry name" value="PFA4/ZDH16/20/ERF2-like"/>
</dbReference>
<dbReference type="AlphaFoldDB" id="A0A8B8IH17"/>
<organism evidence="9 10">
    <name type="scientific">Vanessa tameamea</name>
    <name type="common">Kamehameha butterfly</name>
    <dbReference type="NCBI Taxonomy" id="334116"/>
    <lineage>
        <taxon>Eukaryota</taxon>
        <taxon>Metazoa</taxon>
        <taxon>Ecdysozoa</taxon>
        <taxon>Arthropoda</taxon>
        <taxon>Hexapoda</taxon>
        <taxon>Insecta</taxon>
        <taxon>Pterygota</taxon>
        <taxon>Neoptera</taxon>
        <taxon>Endopterygota</taxon>
        <taxon>Lepidoptera</taxon>
        <taxon>Glossata</taxon>
        <taxon>Ditrysia</taxon>
        <taxon>Papilionoidea</taxon>
        <taxon>Nymphalidae</taxon>
        <taxon>Nymphalinae</taxon>
        <taxon>Vanessa</taxon>
    </lineage>
</organism>
<dbReference type="InterPro" id="IPR001594">
    <property type="entry name" value="Palmitoyltrfase_DHHC"/>
</dbReference>
<evidence type="ECO:0000313" key="10">
    <source>
        <dbReference type="RefSeq" id="XP_026495391.2"/>
    </source>
</evidence>
<keyword evidence="2 7" id="KW-0808">Transferase</keyword>
<comment type="similarity">
    <text evidence="7">Belongs to the DHHC palmitoyltransferase family.</text>
</comment>
<dbReference type="EC" id="2.3.1.225" evidence="7"/>
<proteinExistence type="inferred from homology"/>
<dbReference type="OMA" id="ICGFVEP"/>
<name>A0A8B8IH17_VANTA</name>
<evidence type="ECO:0000256" key="6">
    <source>
        <dbReference type="ARBA" id="ARBA00023315"/>
    </source>
</evidence>
<dbReference type="GO" id="GO:0016020">
    <property type="term" value="C:membrane"/>
    <property type="evidence" value="ECO:0007669"/>
    <property type="project" value="UniProtKB-SubCell"/>
</dbReference>
<evidence type="ECO:0000256" key="2">
    <source>
        <dbReference type="ARBA" id="ARBA00022679"/>
    </source>
</evidence>
<evidence type="ECO:0000313" key="9">
    <source>
        <dbReference type="Proteomes" id="UP001652626"/>
    </source>
</evidence>
<comment type="catalytic activity">
    <reaction evidence="7">
        <text>L-cysteinyl-[protein] + hexadecanoyl-CoA = S-hexadecanoyl-L-cysteinyl-[protein] + CoA</text>
        <dbReference type="Rhea" id="RHEA:36683"/>
        <dbReference type="Rhea" id="RHEA-COMP:10131"/>
        <dbReference type="Rhea" id="RHEA-COMP:11032"/>
        <dbReference type="ChEBI" id="CHEBI:29950"/>
        <dbReference type="ChEBI" id="CHEBI:57287"/>
        <dbReference type="ChEBI" id="CHEBI:57379"/>
        <dbReference type="ChEBI" id="CHEBI:74151"/>
        <dbReference type="EC" id="2.3.1.225"/>
    </reaction>
</comment>
<comment type="subcellular location">
    <subcellularLocation>
        <location evidence="1">Membrane</location>
        <topology evidence="1">Multi-pass membrane protein</topology>
    </subcellularLocation>
</comment>
<dbReference type="GO" id="GO:0005794">
    <property type="term" value="C:Golgi apparatus"/>
    <property type="evidence" value="ECO:0007669"/>
    <property type="project" value="TreeGrafter"/>
</dbReference>
<keyword evidence="9" id="KW-1185">Reference proteome</keyword>
<dbReference type="GeneID" id="113400136"/>
<feature type="transmembrane region" description="Helical" evidence="7">
    <location>
        <begin position="152"/>
        <end position="181"/>
    </location>
</feature>
<comment type="domain">
    <text evidence="7">The DHHC domain is required for palmitoyltransferase activity.</text>
</comment>
<sequence length="346" mass="40000">MHKCCSLRLKRRPQRRTNGLQFPLNYQQIIGWIVCVVSVLVNFLLLTRIQFDDLKFASLIIYSFVYAVYVITHFAASLVDPGEDDLRKRDINILPEFDRTIHAHVIENGRCHLCNINTTDRKTKHCGICNKCIFKFDHHCKWLNNCVGRRNYTVFILCVVSALLITLFTVILCLIDIYIYFVSPQELSSAAQTFINCTQLEDFNDVTKKYCKSSIYFLIFLVTFCTIALAIACALLHLLCFHIYISILGVSTYEYIMRNSHTKSICCKSCRTNIRRLYIINQDKIKSNAIVSSETGVNGENITQEHDNEISVKNFINTLVTDELNRARIFFLYEKSKIHPSNEGRS</sequence>
<evidence type="ECO:0000259" key="8">
    <source>
        <dbReference type="Pfam" id="PF01529"/>
    </source>
</evidence>
<evidence type="ECO:0000256" key="4">
    <source>
        <dbReference type="ARBA" id="ARBA00022989"/>
    </source>
</evidence>
<dbReference type="GO" id="GO:0006612">
    <property type="term" value="P:protein targeting to membrane"/>
    <property type="evidence" value="ECO:0007669"/>
    <property type="project" value="TreeGrafter"/>
</dbReference>
<evidence type="ECO:0000256" key="5">
    <source>
        <dbReference type="ARBA" id="ARBA00023136"/>
    </source>
</evidence>
<dbReference type="GO" id="GO:0019706">
    <property type="term" value="F:protein-cysteine S-palmitoyltransferase activity"/>
    <property type="evidence" value="ECO:0007669"/>
    <property type="project" value="UniProtKB-EC"/>
</dbReference>
<accession>A0A8B8IH17</accession>
<feature type="transmembrane region" description="Helical" evidence="7">
    <location>
        <begin position="59"/>
        <end position="79"/>
    </location>
</feature>
<dbReference type="GO" id="GO:0005783">
    <property type="term" value="C:endoplasmic reticulum"/>
    <property type="evidence" value="ECO:0007669"/>
    <property type="project" value="TreeGrafter"/>
</dbReference>
<gene>
    <name evidence="10" type="primary">LOC113400136</name>
</gene>
<keyword evidence="5 7" id="KW-0472">Membrane</keyword>
<dbReference type="Proteomes" id="UP001652626">
    <property type="component" value="Chromosome 8"/>
</dbReference>
<dbReference type="PROSITE" id="PS50216">
    <property type="entry name" value="DHHC"/>
    <property type="match status" value="1"/>
</dbReference>
<keyword evidence="6 7" id="KW-0012">Acyltransferase</keyword>
<dbReference type="Pfam" id="PF01529">
    <property type="entry name" value="DHHC"/>
    <property type="match status" value="1"/>
</dbReference>